<keyword evidence="5" id="KW-1185">Reference proteome</keyword>
<keyword evidence="1 4" id="KW-0489">Methyltransferase</keyword>
<dbReference type="SUPFAM" id="SSF75217">
    <property type="entry name" value="alpha/beta knot"/>
    <property type="match status" value="1"/>
</dbReference>
<dbReference type="Pfam" id="PF00588">
    <property type="entry name" value="SpoU_methylase"/>
    <property type="match status" value="1"/>
</dbReference>
<reference evidence="4 5" key="1">
    <citation type="submission" date="2020-08" db="EMBL/GenBank/DDBJ databases">
        <title>Winkia gen. nov., sp. nov., isolated from faeces of the Anser albifrons in China.</title>
        <authorList>
            <person name="Liu Q."/>
        </authorList>
    </citation>
    <scope>NUCLEOTIDE SEQUENCE [LARGE SCALE GENOMIC DNA]</scope>
    <source>
        <strain evidence="4 5">C62</strain>
    </source>
</reference>
<dbReference type="Gene3D" id="3.40.1280.10">
    <property type="match status" value="1"/>
</dbReference>
<dbReference type="InterPro" id="IPR001537">
    <property type="entry name" value="SpoU_MeTrfase"/>
</dbReference>
<dbReference type="EMBL" id="JACRUO010000001">
    <property type="protein sequence ID" value="MBD3688857.1"/>
    <property type="molecule type" value="Genomic_DNA"/>
</dbReference>
<sequence>MLVELSCLDDPRLTDYRDLTDVALRRVIEPREGLFMAESFTVITRALEAGMRPRSMLLTPRWLDDAAPLLTRTLGDPTGGDVPIFVGSEDAVRQLTGFRVHRGALAAMHRPPLPDLSELVRDAHRICVLEDLVDHTNVGAAFRSAAALGIDAIVCTPRCADPLYRRAVRVSMGTVFQVPWTRLDSWPATEVLARERFTTMALALSENSLSLDEAERLDVVRDPRSRLAVILGTEGDGLPARTTSSADYVVRIPMAGGVDSLNVAAAAAVTFWSLRPRNS</sequence>
<dbReference type="InterPro" id="IPR051259">
    <property type="entry name" value="rRNA_Methyltransferase"/>
</dbReference>
<dbReference type="GO" id="GO:0008173">
    <property type="term" value="F:RNA methyltransferase activity"/>
    <property type="evidence" value="ECO:0007669"/>
    <property type="project" value="InterPro"/>
</dbReference>
<comment type="caution">
    <text evidence="4">The sequence shown here is derived from an EMBL/GenBank/DDBJ whole genome shotgun (WGS) entry which is preliminary data.</text>
</comment>
<dbReference type="PANTHER" id="PTHR43191">
    <property type="entry name" value="RRNA METHYLTRANSFERASE 3"/>
    <property type="match status" value="1"/>
</dbReference>
<dbReference type="RefSeq" id="WP_191070952.1">
    <property type="nucleotide sequence ID" value="NZ_CP060506.1"/>
</dbReference>
<dbReference type="InterPro" id="IPR029064">
    <property type="entry name" value="Ribosomal_eL30-like_sf"/>
</dbReference>
<feature type="domain" description="tRNA/rRNA methyltransferase SpoU type" evidence="3">
    <location>
        <begin position="126"/>
        <end position="271"/>
    </location>
</feature>
<evidence type="ECO:0000313" key="5">
    <source>
        <dbReference type="Proteomes" id="UP000627538"/>
    </source>
</evidence>
<dbReference type="CDD" id="cd18095">
    <property type="entry name" value="SpoU-like_rRNA-MTase"/>
    <property type="match status" value="1"/>
</dbReference>
<dbReference type="AlphaFoldDB" id="A0A8I0GDG8"/>
<name>A0A8I0GDG8_9ACTO</name>
<dbReference type="GO" id="GO:0032259">
    <property type="term" value="P:methylation"/>
    <property type="evidence" value="ECO:0007669"/>
    <property type="project" value="UniProtKB-KW"/>
</dbReference>
<dbReference type="InterPro" id="IPR029028">
    <property type="entry name" value="Alpha/beta_knot_MTases"/>
</dbReference>
<evidence type="ECO:0000256" key="2">
    <source>
        <dbReference type="ARBA" id="ARBA00022679"/>
    </source>
</evidence>
<dbReference type="GO" id="GO:0003723">
    <property type="term" value="F:RNA binding"/>
    <property type="evidence" value="ECO:0007669"/>
    <property type="project" value="InterPro"/>
</dbReference>
<gene>
    <name evidence="4" type="ORF">H8R10_01185</name>
</gene>
<dbReference type="GO" id="GO:0006396">
    <property type="term" value="P:RNA processing"/>
    <property type="evidence" value="ECO:0007669"/>
    <property type="project" value="InterPro"/>
</dbReference>
<evidence type="ECO:0000259" key="3">
    <source>
        <dbReference type="Pfam" id="PF00588"/>
    </source>
</evidence>
<proteinExistence type="predicted"/>
<organism evidence="4 5">
    <name type="scientific">Nanchangia anserum</name>
    <dbReference type="NCBI Taxonomy" id="2692125"/>
    <lineage>
        <taxon>Bacteria</taxon>
        <taxon>Bacillati</taxon>
        <taxon>Actinomycetota</taxon>
        <taxon>Actinomycetes</taxon>
        <taxon>Actinomycetales</taxon>
        <taxon>Actinomycetaceae</taxon>
        <taxon>Nanchangia</taxon>
    </lineage>
</organism>
<evidence type="ECO:0000256" key="1">
    <source>
        <dbReference type="ARBA" id="ARBA00022603"/>
    </source>
</evidence>
<dbReference type="InterPro" id="IPR029026">
    <property type="entry name" value="tRNA_m1G_MTases_N"/>
</dbReference>
<dbReference type="Gene3D" id="3.30.1330.30">
    <property type="match status" value="1"/>
</dbReference>
<dbReference type="PANTHER" id="PTHR43191:SF12">
    <property type="entry name" value="RRNA METHYLASE"/>
    <property type="match status" value="1"/>
</dbReference>
<dbReference type="SUPFAM" id="SSF55315">
    <property type="entry name" value="L30e-like"/>
    <property type="match status" value="1"/>
</dbReference>
<keyword evidence="2 4" id="KW-0808">Transferase</keyword>
<accession>A0A8I0GDG8</accession>
<dbReference type="Proteomes" id="UP000627538">
    <property type="component" value="Unassembled WGS sequence"/>
</dbReference>
<evidence type="ECO:0000313" key="4">
    <source>
        <dbReference type="EMBL" id="MBD3688857.1"/>
    </source>
</evidence>
<protein>
    <submittedName>
        <fullName evidence="4">RNA methyltransferase</fullName>
    </submittedName>
</protein>